<dbReference type="GO" id="GO:0003677">
    <property type="term" value="F:DNA binding"/>
    <property type="evidence" value="ECO:0007669"/>
    <property type="project" value="UniProtKB-UniRule"/>
</dbReference>
<dbReference type="PANTHER" id="PTHR43479">
    <property type="entry name" value="ACREF/ENVCD OPERON REPRESSOR-RELATED"/>
    <property type="match status" value="1"/>
</dbReference>
<feature type="domain" description="HTH tetR-type" evidence="3">
    <location>
        <begin position="2"/>
        <end position="62"/>
    </location>
</feature>
<gene>
    <name evidence="4" type="ORF">I858_003295</name>
</gene>
<dbReference type="PROSITE" id="PS01081">
    <property type="entry name" value="HTH_TETR_1"/>
    <property type="match status" value="1"/>
</dbReference>
<evidence type="ECO:0000313" key="5">
    <source>
        <dbReference type="Proteomes" id="UP000053354"/>
    </source>
</evidence>
<dbReference type="InterPro" id="IPR023772">
    <property type="entry name" value="DNA-bd_HTH_TetR-type_CS"/>
</dbReference>
<dbReference type="InterPro" id="IPR009057">
    <property type="entry name" value="Homeodomain-like_sf"/>
</dbReference>
<dbReference type="KEGG" id="pll:I858_003295"/>
<dbReference type="AlphaFoldDB" id="A0A1B1RYQ5"/>
<dbReference type="Gene3D" id="1.10.357.10">
    <property type="entry name" value="Tetracycline Repressor, domain 2"/>
    <property type="match status" value="1"/>
</dbReference>
<dbReference type="RefSeq" id="WP_049695080.1">
    <property type="nucleotide sequence ID" value="NZ_CP016540.2"/>
</dbReference>
<evidence type="ECO:0000256" key="2">
    <source>
        <dbReference type="PROSITE-ProRule" id="PRU00335"/>
    </source>
</evidence>
<dbReference type="InterPro" id="IPR050624">
    <property type="entry name" value="HTH-type_Tx_Regulator"/>
</dbReference>
<dbReference type="PRINTS" id="PR00455">
    <property type="entry name" value="HTHTETR"/>
</dbReference>
<proteinExistence type="predicted"/>
<accession>A0A1B1RYQ5</accession>
<dbReference type="Proteomes" id="UP000053354">
    <property type="component" value="Chromosome"/>
</dbReference>
<keyword evidence="1 2" id="KW-0238">DNA-binding</keyword>
<name>A0A1B1RYQ5_9BACL</name>
<evidence type="ECO:0000313" key="4">
    <source>
        <dbReference type="EMBL" id="ANU26060.1"/>
    </source>
</evidence>
<reference evidence="4" key="1">
    <citation type="submission" date="2016-10" db="EMBL/GenBank/DDBJ databases">
        <authorList>
            <person name="See-Too W.S."/>
        </authorList>
    </citation>
    <scope>NUCLEOTIDE SEQUENCE</scope>
    <source>
        <strain evidence="4">L10.15</strain>
    </source>
</reference>
<dbReference type="OrthoDB" id="9812993at2"/>
<dbReference type="PROSITE" id="PS50977">
    <property type="entry name" value="HTH_TETR_2"/>
    <property type="match status" value="1"/>
</dbReference>
<dbReference type="EMBL" id="CP016540">
    <property type="protein sequence ID" value="ANU26060.1"/>
    <property type="molecule type" value="Genomic_DNA"/>
</dbReference>
<protein>
    <submittedName>
        <fullName evidence="4">TetR family transcriptional regulator</fullName>
    </submittedName>
</protein>
<organism evidence="4 5">
    <name type="scientific">Planococcus versutus</name>
    <dbReference type="NCBI Taxonomy" id="1302659"/>
    <lineage>
        <taxon>Bacteria</taxon>
        <taxon>Bacillati</taxon>
        <taxon>Bacillota</taxon>
        <taxon>Bacilli</taxon>
        <taxon>Bacillales</taxon>
        <taxon>Caryophanaceae</taxon>
        <taxon>Planococcus</taxon>
    </lineage>
</organism>
<dbReference type="STRING" id="1302659.I858_003295"/>
<dbReference type="Pfam" id="PF00440">
    <property type="entry name" value="TetR_N"/>
    <property type="match status" value="1"/>
</dbReference>
<dbReference type="InterPro" id="IPR001647">
    <property type="entry name" value="HTH_TetR"/>
</dbReference>
<dbReference type="SUPFAM" id="SSF46689">
    <property type="entry name" value="Homeodomain-like"/>
    <property type="match status" value="1"/>
</dbReference>
<feature type="DNA-binding region" description="H-T-H motif" evidence="2">
    <location>
        <begin position="25"/>
        <end position="44"/>
    </location>
</feature>
<evidence type="ECO:0000259" key="3">
    <source>
        <dbReference type="PROSITE" id="PS50977"/>
    </source>
</evidence>
<evidence type="ECO:0000256" key="1">
    <source>
        <dbReference type="ARBA" id="ARBA00023125"/>
    </source>
</evidence>
<keyword evidence="5" id="KW-1185">Reference proteome</keyword>
<dbReference type="PANTHER" id="PTHR43479:SF22">
    <property type="entry name" value="TRANSCRIPTIONAL REGULATOR, TETR FAMILY"/>
    <property type="match status" value="1"/>
</dbReference>
<sequence>MNPKKQQILNAAYMLFINKGYNPSSIQDILDEAGVSKGTFYNYFGSKSECLMAIMESIGSEIRQQRLAAALGMLTNDPEVLAEQLYIRIKLNLEKNLFALYESIFYSQDPDLKAFSVKQYTLEMEWISSRIIDVFGKEAAPYALENAAFIHGYVQQLIHLWRLSSSEELPAEKLSAFVIRRLQASVTLQIASKDSFLKNVKLPSPTSAEAVSIEKLSSLFEAYTEKLKRYPSTQQLVYFLSTEIVADRPRKPLIESVLTTLANDKIIESELSVLVEQLWKHVAIMK</sequence>